<sequence length="243" mass="26838">MADVRSLLRQERAARQPQRQSSAPAAASSSKKRKATDEDGDERKRTRTEAAVGVPSGFFDPGVVPDGDDASPPPQIVQGVEALQNPELDDPPLEPLLAPNPAIPSLDATAQAELNAFFHEMADEPAVPAGFSKFSTGAVIESAPMTTAEIAAQAREEQSAQRARKDEEMEGEKEDAARQLEEEFDEMDGLEERFKKLREQREALRNARVQSKVEDVVLPVTLPEDVESDSDDEEWDDWRFRVV</sequence>
<keyword evidence="3" id="KW-1185">Reference proteome</keyword>
<gene>
    <name evidence="2" type="ORF">K504DRAFT_369520</name>
</gene>
<accession>A0A6G1KKT7</accession>
<reference evidence="2" key="1">
    <citation type="journal article" date="2020" name="Stud. Mycol.">
        <title>101 Dothideomycetes genomes: a test case for predicting lifestyles and emergence of pathogens.</title>
        <authorList>
            <person name="Haridas S."/>
            <person name="Albert R."/>
            <person name="Binder M."/>
            <person name="Bloem J."/>
            <person name="Labutti K."/>
            <person name="Salamov A."/>
            <person name="Andreopoulos B."/>
            <person name="Baker S."/>
            <person name="Barry K."/>
            <person name="Bills G."/>
            <person name="Bluhm B."/>
            <person name="Cannon C."/>
            <person name="Castanera R."/>
            <person name="Culley D."/>
            <person name="Daum C."/>
            <person name="Ezra D."/>
            <person name="Gonzalez J."/>
            <person name="Henrissat B."/>
            <person name="Kuo A."/>
            <person name="Liang C."/>
            <person name="Lipzen A."/>
            <person name="Lutzoni F."/>
            <person name="Magnuson J."/>
            <person name="Mondo S."/>
            <person name="Nolan M."/>
            <person name="Ohm R."/>
            <person name="Pangilinan J."/>
            <person name="Park H.-J."/>
            <person name="Ramirez L."/>
            <person name="Alfaro M."/>
            <person name="Sun H."/>
            <person name="Tritt A."/>
            <person name="Yoshinaga Y."/>
            <person name="Zwiers L.-H."/>
            <person name="Turgeon B."/>
            <person name="Goodwin S."/>
            <person name="Spatafora J."/>
            <person name="Crous P."/>
            <person name="Grigoriev I."/>
        </authorList>
    </citation>
    <scope>NUCLEOTIDE SEQUENCE</scope>
    <source>
        <strain evidence="2">CBS 279.74</strain>
    </source>
</reference>
<protein>
    <submittedName>
        <fullName evidence="2">Uncharacterized protein</fullName>
    </submittedName>
</protein>
<evidence type="ECO:0000313" key="2">
    <source>
        <dbReference type="EMBL" id="KAF2713448.1"/>
    </source>
</evidence>
<dbReference type="EMBL" id="MU005765">
    <property type="protein sequence ID" value="KAF2713448.1"/>
    <property type="molecule type" value="Genomic_DNA"/>
</dbReference>
<feature type="region of interest" description="Disordered" evidence="1">
    <location>
        <begin position="151"/>
        <end position="178"/>
    </location>
</feature>
<feature type="compositionally biased region" description="Basic and acidic residues" evidence="1">
    <location>
        <begin position="154"/>
        <end position="167"/>
    </location>
</feature>
<feature type="compositionally biased region" description="Low complexity" evidence="1">
    <location>
        <begin position="15"/>
        <end position="29"/>
    </location>
</feature>
<feature type="region of interest" description="Disordered" evidence="1">
    <location>
        <begin position="1"/>
        <end position="102"/>
    </location>
</feature>
<evidence type="ECO:0000313" key="3">
    <source>
        <dbReference type="Proteomes" id="UP000799428"/>
    </source>
</evidence>
<proteinExistence type="predicted"/>
<dbReference type="OrthoDB" id="77607at2759"/>
<feature type="compositionally biased region" description="Basic and acidic residues" evidence="1">
    <location>
        <begin position="1"/>
        <end position="14"/>
    </location>
</feature>
<name>A0A6G1KKT7_9PLEO</name>
<dbReference type="Proteomes" id="UP000799428">
    <property type="component" value="Unassembled WGS sequence"/>
</dbReference>
<organism evidence="2 3">
    <name type="scientific">Pleomassaria siparia CBS 279.74</name>
    <dbReference type="NCBI Taxonomy" id="1314801"/>
    <lineage>
        <taxon>Eukaryota</taxon>
        <taxon>Fungi</taxon>
        <taxon>Dikarya</taxon>
        <taxon>Ascomycota</taxon>
        <taxon>Pezizomycotina</taxon>
        <taxon>Dothideomycetes</taxon>
        <taxon>Pleosporomycetidae</taxon>
        <taxon>Pleosporales</taxon>
        <taxon>Pleomassariaceae</taxon>
        <taxon>Pleomassaria</taxon>
    </lineage>
</organism>
<evidence type="ECO:0000256" key="1">
    <source>
        <dbReference type="SAM" id="MobiDB-lite"/>
    </source>
</evidence>
<dbReference type="AlphaFoldDB" id="A0A6G1KKT7"/>
<feature type="compositionally biased region" description="Basic and acidic residues" evidence="1">
    <location>
        <begin position="35"/>
        <end position="48"/>
    </location>
</feature>